<keyword evidence="3" id="KW-1185">Reference proteome</keyword>
<dbReference type="InterPro" id="IPR036816">
    <property type="entry name" value="RNaseA-like_dom_sf"/>
</dbReference>
<feature type="signal peptide" evidence="1">
    <location>
        <begin position="1"/>
        <end position="27"/>
    </location>
</feature>
<dbReference type="Proteomes" id="UP000694923">
    <property type="component" value="Unplaced"/>
</dbReference>
<dbReference type="InterPro" id="IPR023412">
    <property type="entry name" value="RNaseA_domain"/>
</dbReference>
<dbReference type="RefSeq" id="XP_008582352.1">
    <property type="nucleotide sequence ID" value="XM_008584130.1"/>
</dbReference>
<feature type="chain" id="PRO_5045428507" evidence="1">
    <location>
        <begin position="28"/>
        <end position="79"/>
    </location>
</feature>
<accession>A0ABM0RP11</accession>
<keyword evidence="1" id="KW-0732">Signal</keyword>
<feature type="domain" description="Ribonuclease A-domain" evidence="2">
    <location>
        <begin position="34"/>
        <end position="75"/>
    </location>
</feature>
<reference evidence="4" key="1">
    <citation type="submission" date="2025-08" db="UniProtKB">
        <authorList>
            <consortium name="RefSeq"/>
        </authorList>
    </citation>
    <scope>IDENTIFICATION</scope>
</reference>
<sequence length="79" mass="8834">NVVLKLHDSQLCLLLLGLLGMLISVHAPLGNLTQGQWFNIQHVNMTLSPCDDAVRAVNSHRRICKGQNTFFYTSYPTPL</sequence>
<evidence type="ECO:0000259" key="2">
    <source>
        <dbReference type="Pfam" id="PF00074"/>
    </source>
</evidence>
<dbReference type="SUPFAM" id="SSF54076">
    <property type="entry name" value="RNase A-like"/>
    <property type="match status" value="1"/>
</dbReference>
<evidence type="ECO:0000256" key="1">
    <source>
        <dbReference type="SAM" id="SignalP"/>
    </source>
</evidence>
<organism evidence="3 4">
    <name type="scientific">Galeopterus variegatus</name>
    <name type="common">Malayan flying lemur</name>
    <name type="synonym">Cynocephalus variegatus</name>
    <dbReference type="NCBI Taxonomy" id="482537"/>
    <lineage>
        <taxon>Eukaryota</taxon>
        <taxon>Metazoa</taxon>
        <taxon>Chordata</taxon>
        <taxon>Craniata</taxon>
        <taxon>Vertebrata</taxon>
        <taxon>Euteleostomi</taxon>
        <taxon>Mammalia</taxon>
        <taxon>Eutheria</taxon>
        <taxon>Euarchontoglires</taxon>
        <taxon>Dermoptera</taxon>
        <taxon>Cynocephalidae</taxon>
        <taxon>Galeopterus</taxon>
    </lineage>
</organism>
<proteinExistence type="predicted"/>
<evidence type="ECO:0000313" key="3">
    <source>
        <dbReference type="Proteomes" id="UP000694923"/>
    </source>
</evidence>
<gene>
    <name evidence="4" type="primary">LOC103599933</name>
</gene>
<name>A0ABM0RP11_GALVR</name>
<evidence type="ECO:0000313" key="4">
    <source>
        <dbReference type="RefSeq" id="XP_008582352.1"/>
    </source>
</evidence>
<dbReference type="GeneID" id="103599933"/>
<feature type="non-terminal residue" evidence="4">
    <location>
        <position position="1"/>
    </location>
</feature>
<dbReference type="Gene3D" id="3.10.130.10">
    <property type="entry name" value="Ribonuclease A-like domain"/>
    <property type="match status" value="1"/>
</dbReference>
<protein>
    <submittedName>
        <fullName evidence="4">Non-secretory ribonuclease-like</fullName>
    </submittedName>
</protein>
<dbReference type="Pfam" id="PF00074">
    <property type="entry name" value="RnaseA"/>
    <property type="match status" value="1"/>
</dbReference>